<evidence type="ECO:0000313" key="2">
    <source>
        <dbReference type="EMBL" id="ADM09369.1"/>
    </source>
</evidence>
<evidence type="ECO:0000313" key="3">
    <source>
        <dbReference type="Proteomes" id="UP000001302"/>
    </source>
</evidence>
<dbReference type="KEGG" id="pbr:PB2503_06517"/>
<protein>
    <recommendedName>
        <fullName evidence="1">Metanogen output domain-containing protein</fullName>
    </recommendedName>
</protein>
<feature type="domain" description="Metanogen output" evidence="1">
    <location>
        <begin position="26"/>
        <end position="158"/>
    </location>
</feature>
<reference evidence="3" key="1">
    <citation type="submission" date="2010-08" db="EMBL/GenBank/DDBJ databases">
        <title>Genome sequence of Parvularcula bermudensis HTCC2503.</title>
        <authorList>
            <person name="Kang D.-M."/>
            <person name="Oh H.-M."/>
            <person name="Cho J.-C."/>
        </authorList>
    </citation>
    <scope>NUCLEOTIDE SEQUENCE [LARGE SCALE GENOMIC DNA]</scope>
    <source>
        <strain evidence="3">ATCC BAA-594 / HTCC2503 / KCTC 12087</strain>
    </source>
</reference>
<accession>E0TI30</accession>
<dbReference type="STRING" id="314260.PB2503_06517"/>
<dbReference type="HOGENOM" id="CLU_1515467_0_0_5"/>
<dbReference type="RefSeq" id="WP_013300343.1">
    <property type="nucleotide sequence ID" value="NC_014414.1"/>
</dbReference>
<name>E0TI30_PARBH</name>
<keyword evidence="3" id="KW-1185">Reference proteome</keyword>
<dbReference type="Proteomes" id="UP000001302">
    <property type="component" value="Chromosome"/>
</dbReference>
<gene>
    <name evidence="2" type="ordered locus">PB2503_06517</name>
</gene>
<sequence length="170" mass="18847">MTALPDVSDIPLVKGRDRDQFLRELLRELSGVLEDTVGLEAAEGFVTLVGTRMAERMNDEYLKAFNVKKMNARQVAEALVDLKQNIQGGFHIEHLDEDKMILVNSRCPFSAQVVNRPSLCAMTMNVFGSISAKNLGYSRLELPETIASGAPSCRVIIHFQEGEGGREFFG</sequence>
<dbReference type="InterPro" id="IPR041359">
    <property type="entry name" value="MetOD1"/>
</dbReference>
<proteinExistence type="predicted"/>
<dbReference type="eggNOG" id="COG2345">
    <property type="taxonomic scope" value="Bacteria"/>
</dbReference>
<dbReference type="EMBL" id="CP002156">
    <property type="protein sequence ID" value="ADM09369.1"/>
    <property type="molecule type" value="Genomic_DNA"/>
</dbReference>
<evidence type="ECO:0000259" key="1">
    <source>
        <dbReference type="Pfam" id="PF18546"/>
    </source>
</evidence>
<dbReference type="Pfam" id="PF18546">
    <property type="entry name" value="MetOD1"/>
    <property type="match status" value="1"/>
</dbReference>
<reference evidence="2 3" key="2">
    <citation type="journal article" date="2011" name="J. Bacteriol.">
        <title>Complete genome sequence of strain HTCC2503T of Parvularcula bermudensis, the type species of the order "Parvularculales" in the class Alphaproteobacteria.</title>
        <authorList>
            <person name="Oh H.M."/>
            <person name="Kang I."/>
            <person name="Vergin K.L."/>
            <person name="Kang D."/>
            <person name="Rhee K.H."/>
            <person name="Giovannoni S.J."/>
            <person name="Cho J.C."/>
        </authorList>
    </citation>
    <scope>NUCLEOTIDE SEQUENCE [LARGE SCALE GENOMIC DNA]</scope>
    <source>
        <strain evidence="3">ATCC BAA-594 / HTCC2503 / KCTC 12087</strain>
    </source>
</reference>
<dbReference type="AlphaFoldDB" id="E0TI30"/>
<organism evidence="2 3">
    <name type="scientific">Parvularcula bermudensis (strain ATCC BAA-594 / HTCC2503 / KCTC 12087)</name>
    <dbReference type="NCBI Taxonomy" id="314260"/>
    <lineage>
        <taxon>Bacteria</taxon>
        <taxon>Pseudomonadati</taxon>
        <taxon>Pseudomonadota</taxon>
        <taxon>Alphaproteobacteria</taxon>
        <taxon>Parvularculales</taxon>
        <taxon>Parvularculaceae</taxon>
        <taxon>Parvularcula</taxon>
    </lineage>
</organism>
<dbReference type="OrthoDB" id="260231at2"/>